<proteinExistence type="predicted"/>
<protein>
    <submittedName>
        <fullName evidence="1">Uncharacterized protein</fullName>
    </submittedName>
</protein>
<dbReference type="EMBL" id="MCGO01000010">
    <property type="protein sequence ID" value="ORY48934.1"/>
    <property type="molecule type" value="Genomic_DNA"/>
</dbReference>
<comment type="caution">
    <text evidence="1">The sequence shown here is derived from an EMBL/GenBank/DDBJ whole genome shotgun (WGS) entry which is preliminary data.</text>
</comment>
<sequence>MGNSTCKSGDYLHLDSLSFQPIKNILFTPVLNINRFEYLFSLSFIVNSWIHVQFIPFSSDRAESFDFRPLKIFVCTNRAINFTFFVHSQFS</sequence>
<name>A0A1Y2CQ21_9FUNG</name>
<gene>
    <name evidence="1" type="ORF">BCR33DRAFT_14455</name>
</gene>
<dbReference type="Proteomes" id="UP000193642">
    <property type="component" value="Unassembled WGS sequence"/>
</dbReference>
<keyword evidence="2" id="KW-1185">Reference proteome</keyword>
<dbReference type="AlphaFoldDB" id="A0A1Y2CQ21"/>
<accession>A0A1Y2CQ21</accession>
<evidence type="ECO:0000313" key="1">
    <source>
        <dbReference type="EMBL" id="ORY48934.1"/>
    </source>
</evidence>
<evidence type="ECO:0000313" key="2">
    <source>
        <dbReference type="Proteomes" id="UP000193642"/>
    </source>
</evidence>
<organism evidence="1 2">
    <name type="scientific">Rhizoclosmatium globosum</name>
    <dbReference type="NCBI Taxonomy" id="329046"/>
    <lineage>
        <taxon>Eukaryota</taxon>
        <taxon>Fungi</taxon>
        <taxon>Fungi incertae sedis</taxon>
        <taxon>Chytridiomycota</taxon>
        <taxon>Chytridiomycota incertae sedis</taxon>
        <taxon>Chytridiomycetes</taxon>
        <taxon>Chytridiales</taxon>
        <taxon>Chytriomycetaceae</taxon>
        <taxon>Rhizoclosmatium</taxon>
    </lineage>
</organism>
<reference evidence="1 2" key="1">
    <citation type="submission" date="2016-07" db="EMBL/GenBank/DDBJ databases">
        <title>Pervasive Adenine N6-methylation of Active Genes in Fungi.</title>
        <authorList>
            <consortium name="DOE Joint Genome Institute"/>
            <person name="Mondo S.J."/>
            <person name="Dannebaum R.O."/>
            <person name="Kuo R.C."/>
            <person name="Labutti K."/>
            <person name="Haridas S."/>
            <person name="Kuo A."/>
            <person name="Salamov A."/>
            <person name="Ahrendt S.R."/>
            <person name="Lipzen A."/>
            <person name="Sullivan W."/>
            <person name="Andreopoulos W.B."/>
            <person name="Clum A."/>
            <person name="Lindquist E."/>
            <person name="Daum C."/>
            <person name="Ramamoorthy G.K."/>
            <person name="Gryganskyi A."/>
            <person name="Culley D."/>
            <person name="Magnuson J.K."/>
            <person name="James T.Y."/>
            <person name="O'Malley M.A."/>
            <person name="Stajich J.E."/>
            <person name="Spatafora J.W."/>
            <person name="Visel A."/>
            <person name="Grigoriev I.V."/>
        </authorList>
    </citation>
    <scope>NUCLEOTIDE SEQUENCE [LARGE SCALE GENOMIC DNA]</scope>
    <source>
        <strain evidence="1 2">JEL800</strain>
    </source>
</reference>